<dbReference type="AlphaFoldDB" id="A0A1V9YFS9"/>
<accession>A0A1V9YFS9</accession>
<proteinExistence type="predicted"/>
<keyword evidence="3" id="KW-1185">Reference proteome</keyword>
<evidence type="ECO:0000256" key="1">
    <source>
        <dbReference type="SAM" id="MobiDB-lite"/>
    </source>
</evidence>
<reference evidence="2 3" key="1">
    <citation type="journal article" date="2014" name="Genome Biol. Evol.">
        <title>The secreted proteins of Achlya hypogyna and Thraustotheca clavata identify the ancestral oomycete secretome and reveal gene acquisitions by horizontal gene transfer.</title>
        <authorList>
            <person name="Misner I."/>
            <person name="Blouin N."/>
            <person name="Leonard G."/>
            <person name="Richards T.A."/>
            <person name="Lane C.E."/>
        </authorList>
    </citation>
    <scope>NUCLEOTIDE SEQUENCE [LARGE SCALE GENOMIC DNA]</scope>
    <source>
        <strain evidence="2 3">ATCC 48635</strain>
    </source>
</reference>
<dbReference type="Proteomes" id="UP000243579">
    <property type="component" value="Unassembled WGS sequence"/>
</dbReference>
<name>A0A1V9YFS9_ACHHY</name>
<protein>
    <submittedName>
        <fullName evidence="2">Uncharacterized protein</fullName>
    </submittedName>
</protein>
<dbReference type="OrthoDB" id="78570at2759"/>
<evidence type="ECO:0000313" key="3">
    <source>
        <dbReference type="Proteomes" id="UP000243579"/>
    </source>
</evidence>
<gene>
    <name evidence="2" type="ORF">ACHHYP_13253</name>
</gene>
<comment type="caution">
    <text evidence="2">The sequence shown here is derived from an EMBL/GenBank/DDBJ whole genome shotgun (WGS) entry which is preliminary data.</text>
</comment>
<organism evidence="2 3">
    <name type="scientific">Achlya hypogyna</name>
    <name type="common">Oomycete</name>
    <name type="synonym">Protoachlya hypogyna</name>
    <dbReference type="NCBI Taxonomy" id="1202772"/>
    <lineage>
        <taxon>Eukaryota</taxon>
        <taxon>Sar</taxon>
        <taxon>Stramenopiles</taxon>
        <taxon>Oomycota</taxon>
        <taxon>Saprolegniomycetes</taxon>
        <taxon>Saprolegniales</taxon>
        <taxon>Achlyaceae</taxon>
        <taxon>Achlya</taxon>
    </lineage>
</organism>
<evidence type="ECO:0000313" key="2">
    <source>
        <dbReference type="EMBL" id="OQR84551.1"/>
    </source>
</evidence>
<dbReference type="EMBL" id="JNBR01001851">
    <property type="protein sequence ID" value="OQR84551.1"/>
    <property type="molecule type" value="Genomic_DNA"/>
</dbReference>
<sequence>MLDNLKLRVLEGSKQLKTSVEGHAVDMNQRMAVNLSSASERLGAVATATITTVNNASIDINNRMHSSVNSASEKITAVASATAQVVVAPVSSTPPPLGSKDADEVLGGPFFASMAYRQQQVDRGHKALLESGEMLSAKLAATRRRVTEEAHSALFIQHNFGCLTQIADDIRSIRDSIQSLVIIMEEVEQGLMTKTEEHLTTENALFAMQQQTELEQYEHGKMVQKELRMRQRQEERRRALGEAFEKDLLTYQTLMTYQGSAPLPLASDTDASQRLRLESIDLVVEPDVDLTTFYDGDQDTGIPRDRRRQLSDASDE</sequence>
<feature type="region of interest" description="Disordered" evidence="1">
    <location>
        <begin position="294"/>
        <end position="316"/>
    </location>
</feature>